<dbReference type="PRINTS" id="PR01036">
    <property type="entry name" value="TCRTETB"/>
</dbReference>
<feature type="transmembrane region" description="Helical" evidence="5">
    <location>
        <begin position="422"/>
        <end position="439"/>
    </location>
</feature>
<reference evidence="7 8" key="1">
    <citation type="submission" date="2020-11" db="EMBL/GenBank/DDBJ databases">
        <title>A novel isolate from a Black sea contaminated sediment with potential to produce alkanes: Plantactinospora alkalitolerans sp. nov.</title>
        <authorList>
            <person name="Carro L."/>
            <person name="Veyisoglu A."/>
            <person name="Guven K."/>
            <person name="Schumann P."/>
            <person name="Klenk H.-P."/>
            <person name="Sahin N."/>
        </authorList>
    </citation>
    <scope>NUCLEOTIDE SEQUENCE [LARGE SCALE GENOMIC DNA]</scope>
    <source>
        <strain evidence="7 8">S1510</strain>
    </source>
</reference>
<feature type="domain" description="Major facilitator superfamily (MFS) profile" evidence="6">
    <location>
        <begin position="1"/>
        <end position="445"/>
    </location>
</feature>
<dbReference type="PANTHER" id="PTHR42718">
    <property type="entry name" value="MAJOR FACILITATOR SUPERFAMILY MULTIDRUG TRANSPORTER MFSC"/>
    <property type="match status" value="1"/>
</dbReference>
<evidence type="ECO:0000313" key="7">
    <source>
        <dbReference type="EMBL" id="MBF9134121.1"/>
    </source>
</evidence>
<proteinExistence type="predicted"/>
<evidence type="ECO:0000259" key="6">
    <source>
        <dbReference type="PROSITE" id="PS50850"/>
    </source>
</evidence>
<dbReference type="RefSeq" id="WP_196205611.1">
    <property type="nucleotide sequence ID" value="NZ_JADPUN010000319.1"/>
</dbReference>
<feature type="transmembrane region" description="Helical" evidence="5">
    <location>
        <begin position="251"/>
        <end position="276"/>
    </location>
</feature>
<organism evidence="7 8">
    <name type="scientific">Plantactinospora alkalitolerans</name>
    <dbReference type="NCBI Taxonomy" id="2789879"/>
    <lineage>
        <taxon>Bacteria</taxon>
        <taxon>Bacillati</taxon>
        <taxon>Actinomycetota</taxon>
        <taxon>Actinomycetes</taxon>
        <taxon>Micromonosporales</taxon>
        <taxon>Micromonosporaceae</taxon>
        <taxon>Plantactinospora</taxon>
    </lineage>
</organism>
<feature type="transmembrane region" description="Helical" evidence="5">
    <location>
        <begin position="282"/>
        <end position="304"/>
    </location>
</feature>
<dbReference type="Pfam" id="PF07690">
    <property type="entry name" value="MFS_1"/>
    <property type="match status" value="1"/>
</dbReference>
<dbReference type="SUPFAM" id="SSF103473">
    <property type="entry name" value="MFS general substrate transporter"/>
    <property type="match status" value="1"/>
</dbReference>
<protein>
    <submittedName>
        <fullName evidence="7">MFS transporter</fullName>
    </submittedName>
</protein>
<evidence type="ECO:0000256" key="1">
    <source>
        <dbReference type="ARBA" id="ARBA00004651"/>
    </source>
</evidence>
<evidence type="ECO:0000313" key="8">
    <source>
        <dbReference type="Proteomes" id="UP000638560"/>
    </source>
</evidence>
<keyword evidence="4 5" id="KW-0472">Membrane</keyword>
<feature type="transmembrane region" description="Helical" evidence="5">
    <location>
        <begin position="27"/>
        <end position="45"/>
    </location>
</feature>
<dbReference type="EMBL" id="JADPUN010000319">
    <property type="protein sequence ID" value="MBF9134121.1"/>
    <property type="molecule type" value="Genomic_DNA"/>
</dbReference>
<dbReference type="PROSITE" id="PS50850">
    <property type="entry name" value="MFS"/>
    <property type="match status" value="1"/>
</dbReference>
<dbReference type="Gene3D" id="1.20.1720.10">
    <property type="entry name" value="Multidrug resistance protein D"/>
    <property type="match status" value="1"/>
</dbReference>
<dbReference type="InterPro" id="IPR011701">
    <property type="entry name" value="MFS"/>
</dbReference>
<sequence>MTLLDVSIVNVAIPSIDEAIHANPSDLQWILSGYALTFGLILVPAGRFGDIRGRRNVFIVGLGLFTLTSAAAGLAHSPAWLIGARLLQGVAAGLINPQVIGLIQQLYRGSDRGRPFGLLGATIGISTGVGPLLGGTLIQLGGQHDGWRWVFFVNIPVGILTMFFAWRVLPTRSSRPAARRGLDPVGVLLLGLGVVLLLLPLVQRQQWQGWLKWLLIPAGLLVLLGFVGWELRYRRHREPLFDLALFRLRSYSLGTLIGLLYFAGFVAIFFLFTLFLQSGLRYTALEAGLAITPFALGSALTAALGGRIVNRFGRPLVAIGLATVAFGLACVVLALHYVPGHGAPFATALPLLVAGLGSGLVITPNQNLALSEVPVAQAGSAAGMLQTGQRIGAAAGIAGVGAVFFTTLASTHNGWSRAFRDSLLVTIGFVLVALVAAIVDSRTERRGSPAGPGGTG</sequence>
<name>A0ABS0H6N3_9ACTN</name>
<keyword evidence="3 5" id="KW-1133">Transmembrane helix</keyword>
<dbReference type="PANTHER" id="PTHR42718:SF39">
    <property type="entry name" value="ACTINORHODIN TRANSPORTER-RELATED"/>
    <property type="match status" value="1"/>
</dbReference>
<evidence type="ECO:0000256" key="2">
    <source>
        <dbReference type="ARBA" id="ARBA00022692"/>
    </source>
</evidence>
<feature type="transmembrane region" description="Helical" evidence="5">
    <location>
        <begin position="343"/>
        <end position="362"/>
    </location>
</feature>
<keyword evidence="8" id="KW-1185">Reference proteome</keyword>
<dbReference type="InterPro" id="IPR036259">
    <property type="entry name" value="MFS_trans_sf"/>
</dbReference>
<feature type="transmembrane region" description="Helical" evidence="5">
    <location>
        <begin position="115"/>
        <end position="140"/>
    </location>
</feature>
<comment type="caution">
    <text evidence="7">The sequence shown here is derived from an EMBL/GenBank/DDBJ whole genome shotgun (WGS) entry which is preliminary data.</text>
</comment>
<feature type="transmembrane region" description="Helical" evidence="5">
    <location>
        <begin position="213"/>
        <end position="231"/>
    </location>
</feature>
<evidence type="ECO:0000256" key="4">
    <source>
        <dbReference type="ARBA" id="ARBA00023136"/>
    </source>
</evidence>
<dbReference type="Gene3D" id="1.20.1250.20">
    <property type="entry name" value="MFS general substrate transporter like domains"/>
    <property type="match status" value="1"/>
</dbReference>
<evidence type="ECO:0000256" key="3">
    <source>
        <dbReference type="ARBA" id="ARBA00022989"/>
    </source>
</evidence>
<feature type="transmembrane region" description="Helical" evidence="5">
    <location>
        <begin position="82"/>
        <end position="103"/>
    </location>
</feature>
<keyword evidence="2 5" id="KW-0812">Transmembrane</keyword>
<gene>
    <name evidence="7" type="ORF">I0C86_35060</name>
</gene>
<feature type="transmembrane region" description="Helical" evidence="5">
    <location>
        <begin position="146"/>
        <end position="169"/>
    </location>
</feature>
<feature type="transmembrane region" description="Helical" evidence="5">
    <location>
        <begin position="316"/>
        <end position="337"/>
    </location>
</feature>
<dbReference type="InterPro" id="IPR020846">
    <property type="entry name" value="MFS_dom"/>
</dbReference>
<evidence type="ECO:0000256" key="5">
    <source>
        <dbReference type="SAM" id="Phobius"/>
    </source>
</evidence>
<accession>A0ABS0H6N3</accession>
<feature type="transmembrane region" description="Helical" evidence="5">
    <location>
        <begin position="57"/>
        <end position="76"/>
    </location>
</feature>
<feature type="transmembrane region" description="Helical" evidence="5">
    <location>
        <begin position="181"/>
        <end position="201"/>
    </location>
</feature>
<feature type="transmembrane region" description="Helical" evidence="5">
    <location>
        <begin position="391"/>
        <end position="410"/>
    </location>
</feature>
<dbReference type="Proteomes" id="UP000638560">
    <property type="component" value="Unassembled WGS sequence"/>
</dbReference>
<comment type="subcellular location">
    <subcellularLocation>
        <location evidence="1">Cell membrane</location>
        <topology evidence="1">Multi-pass membrane protein</topology>
    </subcellularLocation>
</comment>
<dbReference type="CDD" id="cd17321">
    <property type="entry name" value="MFS_MMR_MDR_like"/>
    <property type="match status" value="1"/>
</dbReference>